<comment type="caution">
    <text evidence="2">The sequence shown here is derived from an EMBL/GenBank/DDBJ whole genome shotgun (WGS) entry which is preliminary data.</text>
</comment>
<evidence type="ECO:0000256" key="1">
    <source>
        <dbReference type="SAM" id="MobiDB-lite"/>
    </source>
</evidence>
<sequence>MDDFDYSIQVSERDWNTFYQECEECDLQTPVLASLDDSGISDADDASPSASSRDPHKETDLLELDFPDDGPPDCTGCPLDCYLSTCDLPGPKDVLPCSEEDTHLESMNKFFERFIEENVKDPAEPVHLPQAKSQTDSNQMLTGKETEKTPRGLSRLRDSALMDTSNAGDSGYSSHLADSKPDHSSGDILIISDFEEECPLSHNASVKSSLESHDTKKQGQRSFGSSSSRGVLWESEPDPINQGLDTNMNETPILYSGDAICPLSNSDKDQQGFRRMCKNISVQNLRALEAEPRVTQVMNASLHTIATEEEEIDESSSTFLWTEENVNSVPLKSKSNVETIAGPSVSRDEFTKSYGISFRKIFEYLFGGGEAAVGLADVVHTEVPMDDGGSVPETYDYFFSEFETGNFFFPLIRGSGNKQCEPAPIFSCSRPFNRSLQFPEAYDYFFPDDSPVESENKEDTDPDHGLVRAVTCIDKGTGEPAGAAAAPDMYEHFFAESNWGENIFWRNPFSLRRVRFTGLSGSRGGPASCVLVTPNQRGRSLHSTIRTDSTVNTHGTVSPQSPLYCLEEQILRELAEQQRQYTDLQKAVAIPNAPILSVKQSDMCLICIAVASWVLKTGNPQDVDTWKAALLAYISALSAIRYLRHHARNEP</sequence>
<feature type="compositionally biased region" description="Polar residues" evidence="1">
    <location>
        <begin position="131"/>
        <end position="141"/>
    </location>
</feature>
<accession>A0AAD7S3N6</accession>
<dbReference type="AlphaFoldDB" id="A0AAD7S3N6"/>
<dbReference type="GO" id="GO:0006355">
    <property type="term" value="P:regulation of DNA-templated transcription"/>
    <property type="evidence" value="ECO:0007669"/>
    <property type="project" value="InterPro"/>
</dbReference>
<dbReference type="GO" id="GO:0005634">
    <property type="term" value="C:nucleus"/>
    <property type="evidence" value="ECO:0007669"/>
    <property type="project" value="TreeGrafter"/>
</dbReference>
<dbReference type="Proteomes" id="UP001221898">
    <property type="component" value="Unassembled WGS sequence"/>
</dbReference>
<gene>
    <name evidence="2" type="ORF">AAFF_G00036530</name>
</gene>
<evidence type="ECO:0008006" key="4">
    <source>
        <dbReference type="Google" id="ProtNLM"/>
    </source>
</evidence>
<feature type="region of interest" description="Disordered" evidence="1">
    <location>
        <begin position="126"/>
        <end position="182"/>
    </location>
</feature>
<dbReference type="GO" id="GO:0014850">
    <property type="term" value="P:response to muscle activity"/>
    <property type="evidence" value="ECO:0007669"/>
    <property type="project" value="TreeGrafter"/>
</dbReference>
<name>A0AAD7S3N6_9TELE</name>
<dbReference type="EMBL" id="JAINUG010000119">
    <property type="protein sequence ID" value="KAJ8395197.1"/>
    <property type="molecule type" value="Genomic_DNA"/>
</dbReference>
<proteinExistence type="predicted"/>
<organism evidence="2 3">
    <name type="scientific">Aldrovandia affinis</name>
    <dbReference type="NCBI Taxonomy" id="143900"/>
    <lineage>
        <taxon>Eukaryota</taxon>
        <taxon>Metazoa</taxon>
        <taxon>Chordata</taxon>
        <taxon>Craniata</taxon>
        <taxon>Vertebrata</taxon>
        <taxon>Euteleostomi</taxon>
        <taxon>Actinopterygii</taxon>
        <taxon>Neopterygii</taxon>
        <taxon>Teleostei</taxon>
        <taxon>Notacanthiformes</taxon>
        <taxon>Halosauridae</taxon>
        <taxon>Aldrovandia</taxon>
    </lineage>
</organism>
<dbReference type="InterPro" id="IPR043442">
    <property type="entry name" value="Perm1"/>
</dbReference>
<evidence type="ECO:0000313" key="3">
    <source>
        <dbReference type="Proteomes" id="UP001221898"/>
    </source>
</evidence>
<feature type="compositionally biased region" description="Basic and acidic residues" evidence="1">
    <location>
        <begin position="144"/>
        <end position="160"/>
    </location>
</feature>
<feature type="compositionally biased region" description="Low complexity" evidence="1">
    <location>
        <begin position="33"/>
        <end position="52"/>
    </location>
</feature>
<dbReference type="PANTHER" id="PTHR47282:SF1">
    <property type="entry name" value="PGC-1 AND ERR-INDUCED REGULATOR IN MUSCLE PROTEIN 1"/>
    <property type="match status" value="1"/>
</dbReference>
<keyword evidence="3" id="KW-1185">Reference proteome</keyword>
<reference evidence="2" key="1">
    <citation type="journal article" date="2023" name="Science">
        <title>Genome structures resolve the early diversification of teleost fishes.</title>
        <authorList>
            <person name="Parey E."/>
            <person name="Louis A."/>
            <person name="Montfort J."/>
            <person name="Bouchez O."/>
            <person name="Roques C."/>
            <person name="Iampietro C."/>
            <person name="Lluch J."/>
            <person name="Castinel A."/>
            <person name="Donnadieu C."/>
            <person name="Desvignes T."/>
            <person name="Floi Bucao C."/>
            <person name="Jouanno E."/>
            <person name="Wen M."/>
            <person name="Mejri S."/>
            <person name="Dirks R."/>
            <person name="Jansen H."/>
            <person name="Henkel C."/>
            <person name="Chen W.J."/>
            <person name="Zahm M."/>
            <person name="Cabau C."/>
            <person name="Klopp C."/>
            <person name="Thompson A.W."/>
            <person name="Robinson-Rechavi M."/>
            <person name="Braasch I."/>
            <person name="Lecointre G."/>
            <person name="Bobe J."/>
            <person name="Postlethwait J.H."/>
            <person name="Berthelot C."/>
            <person name="Roest Crollius H."/>
            <person name="Guiguen Y."/>
        </authorList>
    </citation>
    <scope>NUCLEOTIDE SEQUENCE</scope>
    <source>
        <strain evidence="2">NC1722</strain>
    </source>
</reference>
<dbReference type="PANTHER" id="PTHR47282">
    <property type="entry name" value="PGC-1 AND ERR-INDUCED REGULATOR IN MUSCLE PROTEIN 1"/>
    <property type="match status" value="1"/>
</dbReference>
<evidence type="ECO:0000313" key="2">
    <source>
        <dbReference type="EMBL" id="KAJ8395197.1"/>
    </source>
</evidence>
<feature type="compositionally biased region" description="Low complexity" evidence="1">
    <location>
        <begin position="220"/>
        <end position="230"/>
    </location>
</feature>
<feature type="region of interest" description="Disordered" evidence="1">
    <location>
        <begin position="33"/>
        <end position="64"/>
    </location>
</feature>
<feature type="region of interest" description="Disordered" evidence="1">
    <location>
        <begin position="205"/>
        <end position="243"/>
    </location>
</feature>
<feature type="compositionally biased region" description="Polar residues" evidence="1">
    <location>
        <begin position="162"/>
        <end position="173"/>
    </location>
</feature>
<protein>
    <recommendedName>
        <fullName evidence="4">PGC-1 and ERR-induced regulator in muscle protein 1</fullName>
    </recommendedName>
</protein>
<dbReference type="GO" id="GO:0005737">
    <property type="term" value="C:cytoplasm"/>
    <property type="evidence" value="ECO:0007669"/>
    <property type="project" value="TreeGrafter"/>
</dbReference>